<organism evidence="1">
    <name type="scientific">Proboscia inermis</name>
    <dbReference type="NCBI Taxonomy" id="420281"/>
    <lineage>
        <taxon>Eukaryota</taxon>
        <taxon>Sar</taxon>
        <taxon>Stramenopiles</taxon>
        <taxon>Ochrophyta</taxon>
        <taxon>Bacillariophyta</taxon>
        <taxon>Coscinodiscophyceae</taxon>
        <taxon>Rhizosoleniophycidae</taxon>
        <taxon>Rhizosoleniales</taxon>
        <taxon>Rhizosoleniaceae</taxon>
        <taxon>Proboscia</taxon>
    </lineage>
</organism>
<reference evidence="1" key="1">
    <citation type="submission" date="2021-01" db="EMBL/GenBank/DDBJ databases">
        <authorList>
            <person name="Corre E."/>
            <person name="Pelletier E."/>
            <person name="Niang G."/>
            <person name="Scheremetjew M."/>
            <person name="Finn R."/>
            <person name="Kale V."/>
            <person name="Holt S."/>
            <person name="Cochrane G."/>
            <person name="Meng A."/>
            <person name="Brown T."/>
            <person name="Cohen L."/>
        </authorList>
    </citation>
    <scope>NUCLEOTIDE SEQUENCE</scope>
    <source>
        <strain evidence="1">CCAP1064/1</strain>
    </source>
</reference>
<dbReference type="EMBL" id="HBEL01019873">
    <property type="protein sequence ID" value="CAD8413221.1"/>
    <property type="molecule type" value="Transcribed_RNA"/>
</dbReference>
<accession>A0A7S0C646</accession>
<proteinExistence type="predicted"/>
<dbReference type="AlphaFoldDB" id="A0A7S0C646"/>
<gene>
    <name evidence="1" type="ORF">PINE0816_LOCUS9351</name>
</gene>
<name>A0A7S0C646_9STRA</name>
<evidence type="ECO:0000313" key="1">
    <source>
        <dbReference type="EMBL" id="CAD8413221.1"/>
    </source>
</evidence>
<protein>
    <submittedName>
        <fullName evidence="1">Uncharacterized protein</fullName>
    </submittedName>
</protein>
<sequence length="164" mass="18483">MSGYTEKGNNRAKFGSSEKYTDNEMQSICTNGNDASLVLVTNAGVWTPLLFAINFGDSLEVVDALRSASGGEGAAFLAAPLTFFLIKTVYDTNKSWVRRQRFINLWTLRVFVCYPNHRFTKAYRSNTPIPVPPQRHRAPPHTVRRAKLAPLIFLKPPCCIPFRF</sequence>